<feature type="repeat" description="ANK" evidence="3">
    <location>
        <begin position="119"/>
        <end position="151"/>
    </location>
</feature>
<dbReference type="GO" id="GO:0048471">
    <property type="term" value="C:perinuclear region of cytoplasm"/>
    <property type="evidence" value="ECO:0007669"/>
    <property type="project" value="TreeGrafter"/>
</dbReference>
<evidence type="ECO:0000313" key="5">
    <source>
        <dbReference type="EMBL" id="EHA99174.1"/>
    </source>
</evidence>
<dbReference type="Pfam" id="PF13857">
    <property type="entry name" value="Ank_5"/>
    <property type="match status" value="1"/>
</dbReference>
<organism evidence="5 6">
    <name type="scientific">Heterocephalus glaber</name>
    <name type="common">Naked mole rat</name>
    <dbReference type="NCBI Taxonomy" id="10181"/>
    <lineage>
        <taxon>Eukaryota</taxon>
        <taxon>Metazoa</taxon>
        <taxon>Chordata</taxon>
        <taxon>Craniata</taxon>
        <taxon>Vertebrata</taxon>
        <taxon>Euteleostomi</taxon>
        <taxon>Mammalia</taxon>
        <taxon>Eutheria</taxon>
        <taxon>Euarchontoglires</taxon>
        <taxon>Glires</taxon>
        <taxon>Rodentia</taxon>
        <taxon>Hystricomorpha</taxon>
        <taxon>Bathyergidae</taxon>
        <taxon>Heterocephalus</taxon>
    </lineage>
</organism>
<dbReference type="GO" id="GO:0019903">
    <property type="term" value="F:protein phosphatase binding"/>
    <property type="evidence" value="ECO:0007669"/>
    <property type="project" value="TreeGrafter"/>
</dbReference>
<dbReference type="GO" id="GO:0016459">
    <property type="term" value="C:myosin complex"/>
    <property type="evidence" value="ECO:0007669"/>
    <property type="project" value="TreeGrafter"/>
</dbReference>
<dbReference type="STRING" id="10181.G5AQ64"/>
<evidence type="ECO:0000256" key="2">
    <source>
        <dbReference type="ARBA" id="ARBA00023043"/>
    </source>
</evidence>
<dbReference type="PROSITE" id="PS50297">
    <property type="entry name" value="ANK_REP_REGION"/>
    <property type="match status" value="3"/>
</dbReference>
<feature type="repeat" description="ANK" evidence="3">
    <location>
        <begin position="248"/>
        <end position="280"/>
    </location>
</feature>
<dbReference type="GO" id="GO:0048812">
    <property type="term" value="P:neuron projection morphogenesis"/>
    <property type="evidence" value="ECO:0007669"/>
    <property type="project" value="TreeGrafter"/>
</dbReference>
<dbReference type="SMART" id="SM00248">
    <property type="entry name" value="ANK"/>
    <property type="match status" value="5"/>
</dbReference>
<dbReference type="Pfam" id="PF12796">
    <property type="entry name" value="Ank_2"/>
    <property type="match status" value="1"/>
</dbReference>
<accession>G5AQ64</accession>
<sequence>MGCDVSSLESKPGHGPCALGVPFLLGCSPSDLGKLPGKHTLINLQCRAAVIFFEMLKSLFLEPCPFRSVDLRDTVSKGSSGSSLCCSWSTLDTCARYDNSFIAEVLIDKGVNVNHQDEDFWTPMHIACACDNPDIVLLLVLAGANVFLQDVNGNIPLDYAVEGTESSSILLAYLDENGVDLTSLHQLKLQRPMSMLADVERFLSSGGNVNEKNEEGVTLLHMACASGYKEVASLILAHGGDLDVADDQHWTPLHLAAKYGQTNLVKLLLVHQANPKLLNQNEEKPSDVAASEFIEEMLLKAEVAWEEKMREPLSAPSLAQEEPCEEILQEPPALPSRLSPLVLPIAKQDSLLEKDIMFKDAAKGLWKPQSPDTAPEHATMNSSGKPDQPESPFHCPPSTRCGCSAESVKPVFTPPGGHFRAPEPPWCLLQLPASRLSCFRRRVSPTFAPVRAGRISVWGHHKPLSMSAVPVTGAQDSTELPELGREQEASARRNELGSCDDFERQVAFRVKLMPPAPNDDLATLSELNDRSLLYEIQKRFGNNQIYVSALGIAFPLLSSPCSGANIADNGFLGA</sequence>
<dbReference type="SUPFAM" id="SSF48403">
    <property type="entry name" value="Ankyrin repeat"/>
    <property type="match status" value="1"/>
</dbReference>
<dbReference type="Gene3D" id="1.25.40.20">
    <property type="entry name" value="Ankyrin repeat-containing domain"/>
    <property type="match status" value="2"/>
</dbReference>
<gene>
    <name evidence="5" type="ORF">GW7_16814</name>
</gene>
<dbReference type="EMBL" id="JH166444">
    <property type="protein sequence ID" value="EHA99174.1"/>
    <property type="molecule type" value="Genomic_DNA"/>
</dbReference>
<evidence type="ECO:0000313" key="6">
    <source>
        <dbReference type="Proteomes" id="UP000006813"/>
    </source>
</evidence>
<dbReference type="InterPro" id="IPR036770">
    <property type="entry name" value="Ankyrin_rpt-contain_sf"/>
</dbReference>
<dbReference type="GO" id="GO:0051015">
    <property type="term" value="F:actin filament binding"/>
    <property type="evidence" value="ECO:0007669"/>
    <property type="project" value="TreeGrafter"/>
</dbReference>
<dbReference type="GO" id="GO:0043491">
    <property type="term" value="P:phosphatidylinositol 3-kinase/protein kinase B signal transduction"/>
    <property type="evidence" value="ECO:0007669"/>
    <property type="project" value="TreeGrafter"/>
</dbReference>
<keyword evidence="2 3" id="KW-0040">ANK repeat</keyword>
<name>G5AQ64_HETGA</name>
<evidence type="ECO:0000256" key="3">
    <source>
        <dbReference type="PROSITE-ProRule" id="PRU00023"/>
    </source>
</evidence>
<dbReference type="InParanoid" id="G5AQ64"/>
<dbReference type="PANTHER" id="PTHR47335:SF1">
    <property type="entry name" value="UNCONVENTIONAL MYOSIN-XVI"/>
    <property type="match status" value="1"/>
</dbReference>
<keyword evidence="1" id="KW-0677">Repeat</keyword>
<dbReference type="InterPro" id="IPR002110">
    <property type="entry name" value="Ankyrin_rpt"/>
</dbReference>
<reference evidence="5 6" key="1">
    <citation type="journal article" date="2011" name="Nature">
        <title>Genome sequencing reveals insights into physiology and longevity of the naked mole rat.</title>
        <authorList>
            <person name="Kim E.B."/>
            <person name="Fang X."/>
            <person name="Fushan A.A."/>
            <person name="Huang Z."/>
            <person name="Lobanov A.V."/>
            <person name="Han L."/>
            <person name="Marino S.M."/>
            <person name="Sun X."/>
            <person name="Turanov A.A."/>
            <person name="Yang P."/>
            <person name="Yim S.H."/>
            <person name="Zhao X."/>
            <person name="Kasaikina M.V."/>
            <person name="Stoletzki N."/>
            <person name="Peng C."/>
            <person name="Polak P."/>
            <person name="Xiong Z."/>
            <person name="Kiezun A."/>
            <person name="Zhu Y."/>
            <person name="Chen Y."/>
            <person name="Kryukov G.V."/>
            <person name="Zhang Q."/>
            <person name="Peshkin L."/>
            <person name="Yang L."/>
            <person name="Bronson R.T."/>
            <person name="Buffenstein R."/>
            <person name="Wang B."/>
            <person name="Han C."/>
            <person name="Li Q."/>
            <person name="Chen L."/>
            <person name="Zhao W."/>
            <person name="Sunyaev S.R."/>
            <person name="Park T.J."/>
            <person name="Zhang G."/>
            <person name="Wang J."/>
            <person name="Gladyshev V.N."/>
        </authorList>
    </citation>
    <scope>NUCLEOTIDE SEQUENCE [LARGE SCALE GENOMIC DNA]</scope>
</reference>
<feature type="region of interest" description="Disordered" evidence="4">
    <location>
        <begin position="365"/>
        <end position="399"/>
    </location>
</feature>
<evidence type="ECO:0000256" key="4">
    <source>
        <dbReference type="SAM" id="MobiDB-lite"/>
    </source>
</evidence>
<feature type="repeat" description="ANK" evidence="3">
    <location>
        <begin position="215"/>
        <end position="247"/>
    </location>
</feature>
<dbReference type="PROSITE" id="PS50088">
    <property type="entry name" value="ANK_REPEAT"/>
    <property type="match status" value="3"/>
</dbReference>
<protein>
    <submittedName>
        <fullName evidence="5">Myosin-XVI</fullName>
    </submittedName>
</protein>
<dbReference type="Proteomes" id="UP000006813">
    <property type="component" value="Unassembled WGS sequence"/>
</dbReference>
<evidence type="ECO:0000256" key="1">
    <source>
        <dbReference type="ARBA" id="ARBA00022737"/>
    </source>
</evidence>
<dbReference type="FunFam" id="1.25.40.20:FF:000168">
    <property type="entry name" value="Myosin XVI"/>
    <property type="match status" value="1"/>
</dbReference>
<dbReference type="InterPro" id="IPR052838">
    <property type="entry name" value="Myosin-XVI"/>
</dbReference>
<dbReference type="GO" id="GO:2000134">
    <property type="term" value="P:negative regulation of G1/S transition of mitotic cell cycle"/>
    <property type="evidence" value="ECO:0007669"/>
    <property type="project" value="TreeGrafter"/>
</dbReference>
<dbReference type="PANTHER" id="PTHR47335">
    <property type="entry name" value="UNCONVENTIONAL MYOSIN-XVI"/>
    <property type="match status" value="1"/>
</dbReference>
<dbReference type="GO" id="GO:0005654">
    <property type="term" value="C:nucleoplasm"/>
    <property type="evidence" value="ECO:0007669"/>
    <property type="project" value="TreeGrafter"/>
</dbReference>
<proteinExistence type="predicted"/>
<dbReference type="AlphaFoldDB" id="G5AQ64"/>